<feature type="transmembrane region" description="Helical" evidence="2">
    <location>
        <begin position="1015"/>
        <end position="1035"/>
    </location>
</feature>
<feature type="compositionally biased region" description="Polar residues" evidence="1">
    <location>
        <begin position="459"/>
        <end position="479"/>
    </location>
</feature>
<evidence type="ECO:0000256" key="2">
    <source>
        <dbReference type="SAM" id="Phobius"/>
    </source>
</evidence>
<evidence type="ECO:0000313" key="3">
    <source>
        <dbReference type="EMBL" id="KAK1733919.1"/>
    </source>
</evidence>
<feature type="region of interest" description="Disordered" evidence="1">
    <location>
        <begin position="526"/>
        <end position="555"/>
    </location>
</feature>
<gene>
    <name evidence="3" type="ORF">QTG54_015446</name>
</gene>
<accession>A0AAD9D5N7</accession>
<feature type="compositionally biased region" description="Basic and acidic residues" evidence="1">
    <location>
        <begin position="830"/>
        <end position="840"/>
    </location>
</feature>
<sequence length="1161" mass="124883">MSSTNDNDNNPSELSTPPPTNLNDDNALRTSTGSSGIQSSSVGGSGLGSALNSPLLNGEHIVLLSLSNDNTPRNNGAAVERRRSGFDVIERQDNTNLLSSSTEVSISTGASSDSINNIGNIIINDELLSNNNSNVHGEAYSPPPDSIIQSDLQSLTPPPLSLKSDGNHQYNLHHHDHHDGGAVSLFSGNGGGGGASGSGGLFDYVAAAAAAAAAAPPQSQQQQQQPPSTSSNNKQQKRPPLPPRWAIGTTGNDHNNPYHHHPQILPPKQVGPLSHRRVLSTGDASVMSVLTDPDSGLDTSPPDLPTGTATGGAAATAVNDKNSFLPIPAINNRKRGVSWDIKDHYGGGQQQQQSGGGGGTSQFSTEEQAAFNTLGILQPLLMDDMDNDGIIGDNSGDIGNDSDGGIGGFGLEDLMQPVLLDNHHDDVDENPQAARQQQQQQLHQSPPLPPGNILPLKSPATTATPVSKSLAQNKPSTSRRAMYARSKRSQNLTSSSQFEDEANLAIMAALSMYNLEQSEILGHGAVQQHEQKVKQEEEEEEVEEGDEDEANDLVGGIPHHVVRPTPTHRWDLSAITLSDGLDRSPTRPAVTTTADAGIHTFEDVAWHEGYDSQGRIDGTLVEERESKYIEEELGIDLNAGSKFGAAMMNNDGLEEAASVASSRKQTGQQPASVSGSDQASVQSKGTDLSKGSKGSKASKERPVSPTKTGLRHRRTGTRGTGVLSAAQELAAMATIDESDETESNKGHFKIESDGHGIGNLLDGATLLFEQKKKLEGGGADDADDEGMPFIAEETSIDMELESDFPHDEETGDANANAKKQHKRTPTHLFGRREKPTKKDRQMERRFRMKLWYDDLIAPRLPIFITAATHSVMFVMMPLLFLAIILYYACGNPLTGGKGEVAALIESGDFQGSWSWWILFILRQFIILSCVKAGEVISIDIIALRTPIFVKVFGSFATLMFVQARGWPYVIIFWGVFDILTLYGTNAFAKHWLFWQDLVGMCNEQNPAAAFLHGSFYLRVLLSMIFVGVVTSLKRLMLATFLGRRSFAHYGPEFETILAKMILVSQVAHLAKRIEANVLSPSTVLASGYAYTMTTKANFAGLASDSDDFESGSPTHRRNSVGNNSQTSDSSPTSPQGFGDSLRRSVYGKKLISSLSRKNMEC</sequence>
<feature type="region of interest" description="Disordered" evidence="1">
    <location>
        <begin position="134"/>
        <end position="176"/>
    </location>
</feature>
<feature type="transmembrane region" description="Helical" evidence="2">
    <location>
        <begin position="968"/>
        <end position="988"/>
    </location>
</feature>
<feature type="compositionally biased region" description="Acidic residues" evidence="1">
    <location>
        <begin position="536"/>
        <end position="551"/>
    </location>
</feature>
<feature type="transmembrane region" description="Helical" evidence="2">
    <location>
        <begin position="862"/>
        <end position="888"/>
    </location>
</feature>
<dbReference type="EMBL" id="JATAAI010000043">
    <property type="protein sequence ID" value="KAK1733919.1"/>
    <property type="molecule type" value="Genomic_DNA"/>
</dbReference>
<organism evidence="3 4">
    <name type="scientific">Skeletonema marinoi</name>
    <dbReference type="NCBI Taxonomy" id="267567"/>
    <lineage>
        <taxon>Eukaryota</taxon>
        <taxon>Sar</taxon>
        <taxon>Stramenopiles</taxon>
        <taxon>Ochrophyta</taxon>
        <taxon>Bacillariophyta</taxon>
        <taxon>Coscinodiscophyceae</taxon>
        <taxon>Thalassiosirophycidae</taxon>
        <taxon>Thalassiosirales</taxon>
        <taxon>Skeletonemataceae</taxon>
        <taxon>Skeletonema</taxon>
        <taxon>Skeletonema marinoi-dohrnii complex</taxon>
    </lineage>
</organism>
<protein>
    <submittedName>
        <fullName evidence="3">Mechanosensitive ion channel protein</fullName>
    </submittedName>
</protein>
<feature type="region of interest" description="Disordered" evidence="1">
    <location>
        <begin position="215"/>
        <end position="270"/>
    </location>
</feature>
<evidence type="ECO:0000313" key="4">
    <source>
        <dbReference type="Proteomes" id="UP001224775"/>
    </source>
</evidence>
<feature type="region of interest" description="Disordered" evidence="1">
    <location>
        <begin position="340"/>
        <end position="363"/>
    </location>
</feature>
<feature type="compositionally biased region" description="Gly residues" evidence="1">
    <location>
        <begin position="346"/>
        <end position="360"/>
    </location>
</feature>
<proteinExistence type="predicted"/>
<reference evidence="3" key="1">
    <citation type="submission" date="2023-06" db="EMBL/GenBank/DDBJ databases">
        <title>Survivors Of The Sea: Transcriptome response of Skeletonema marinoi to long-term dormancy.</title>
        <authorList>
            <person name="Pinder M.I.M."/>
            <person name="Kourtchenko O."/>
            <person name="Robertson E.K."/>
            <person name="Larsson T."/>
            <person name="Maumus F."/>
            <person name="Osuna-Cruz C.M."/>
            <person name="Vancaester E."/>
            <person name="Stenow R."/>
            <person name="Vandepoele K."/>
            <person name="Ploug H."/>
            <person name="Bruchert V."/>
            <person name="Godhe A."/>
            <person name="Topel M."/>
        </authorList>
    </citation>
    <scope>NUCLEOTIDE SEQUENCE</scope>
    <source>
        <strain evidence="3">R05AC</strain>
    </source>
</reference>
<feature type="compositionally biased region" description="Low complexity" evidence="1">
    <location>
        <begin position="1122"/>
        <end position="1135"/>
    </location>
</feature>
<feature type="compositionally biased region" description="Polar residues" evidence="1">
    <location>
        <begin position="659"/>
        <end position="686"/>
    </location>
</feature>
<feature type="compositionally biased region" description="Polar residues" evidence="1">
    <location>
        <begin position="1"/>
        <end position="30"/>
    </location>
</feature>
<feature type="region of interest" description="Disordered" evidence="1">
    <location>
        <begin position="291"/>
        <end position="313"/>
    </location>
</feature>
<name>A0AAD9D5N7_9STRA</name>
<feature type="region of interest" description="Disordered" evidence="1">
    <location>
        <begin position="1107"/>
        <end position="1141"/>
    </location>
</feature>
<keyword evidence="2" id="KW-1133">Transmembrane helix</keyword>
<evidence type="ECO:0000256" key="1">
    <source>
        <dbReference type="SAM" id="MobiDB-lite"/>
    </source>
</evidence>
<keyword evidence="4" id="KW-1185">Reference proteome</keyword>
<feature type="compositionally biased region" description="Low complexity" evidence="1">
    <location>
        <begin position="215"/>
        <end position="228"/>
    </location>
</feature>
<keyword evidence="2" id="KW-0472">Membrane</keyword>
<comment type="caution">
    <text evidence="3">The sequence shown here is derived from an EMBL/GenBank/DDBJ whole genome shotgun (WGS) entry which is preliminary data.</text>
</comment>
<feature type="region of interest" description="Disordered" evidence="1">
    <location>
        <begin position="654"/>
        <end position="720"/>
    </location>
</feature>
<feature type="region of interest" description="Disordered" evidence="1">
    <location>
        <begin position="805"/>
        <end position="840"/>
    </location>
</feature>
<feature type="region of interest" description="Disordered" evidence="1">
    <location>
        <begin position="1"/>
        <end position="45"/>
    </location>
</feature>
<dbReference type="Proteomes" id="UP001224775">
    <property type="component" value="Unassembled WGS sequence"/>
</dbReference>
<feature type="region of interest" description="Disordered" evidence="1">
    <location>
        <begin position="422"/>
        <end position="497"/>
    </location>
</feature>
<feature type="compositionally biased region" description="Low complexity" evidence="1">
    <location>
        <begin position="431"/>
        <end position="445"/>
    </location>
</feature>
<keyword evidence="2" id="KW-0812">Transmembrane</keyword>
<feature type="compositionally biased region" description="Low complexity" evidence="1">
    <location>
        <begin position="31"/>
        <end position="45"/>
    </location>
</feature>
<dbReference type="AlphaFoldDB" id="A0AAD9D5N7"/>